<dbReference type="PROSITE" id="PS50110">
    <property type="entry name" value="RESPONSE_REGULATORY"/>
    <property type="match status" value="1"/>
</dbReference>
<evidence type="ECO:0000256" key="2">
    <source>
        <dbReference type="ARBA" id="ARBA00012438"/>
    </source>
</evidence>
<dbReference type="InterPro" id="IPR011006">
    <property type="entry name" value="CheY-like_superfamily"/>
</dbReference>
<comment type="caution">
    <text evidence="7">The sequence shown here is derived from an EMBL/GenBank/DDBJ whole genome shotgun (WGS) entry which is preliminary data.</text>
</comment>
<feature type="domain" description="Response regulatory" evidence="6">
    <location>
        <begin position="455"/>
        <end position="567"/>
    </location>
</feature>
<dbReference type="InterPro" id="IPR004358">
    <property type="entry name" value="Sig_transdc_His_kin-like_C"/>
</dbReference>
<reference evidence="8" key="1">
    <citation type="submission" date="2017-05" db="EMBL/GenBank/DDBJ databases">
        <title>Complete and WGS of Bordetella genogroups.</title>
        <authorList>
            <person name="Spilker T."/>
            <person name="Lipuma J."/>
        </authorList>
    </citation>
    <scope>NUCLEOTIDE SEQUENCE [LARGE SCALE GENOMIC DNA]</scope>
    <source>
        <strain evidence="8">AU16122</strain>
    </source>
</reference>
<dbReference type="InterPro" id="IPR003661">
    <property type="entry name" value="HisK_dim/P_dom"/>
</dbReference>
<dbReference type="EC" id="2.7.13.3" evidence="2"/>
<evidence type="ECO:0000256" key="3">
    <source>
        <dbReference type="ARBA" id="ARBA00022553"/>
    </source>
</evidence>
<evidence type="ECO:0000259" key="6">
    <source>
        <dbReference type="PROSITE" id="PS50110"/>
    </source>
</evidence>
<feature type="domain" description="Histidine kinase" evidence="5">
    <location>
        <begin position="211"/>
        <end position="426"/>
    </location>
</feature>
<organism evidence="7 8">
    <name type="scientific">Bordetella genomosp. 10</name>
    <dbReference type="NCBI Taxonomy" id="1416804"/>
    <lineage>
        <taxon>Bacteria</taxon>
        <taxon>Pseudomonadati</taxon>
        <taxon>Pseudomonadota</taxon>
        <taxon>Betaproteobacteria</taxon>
        <taxon>Burkholderiales</taxon>
        <taxon>Alcaligenaceae</taxon>
        <taxon>Bordetella</taxon>
    </lineage>
</organism>
<dbReference type="Gene3D" id="3.30.565.10">
    <property type="entry name" value="Histidine kinase-like ATPase, C-terminal domain"/>
    <property type="match status" value="1"/>
</dbReference>
<dbReference type="InterPro" id="IPR005467">
    <property type="entry name" value="His_kinase_dom"/>
</dbReference>
<dbReference type="InterPro" id="IPR003594">
    <property type="entry name" value="HATPase_dom"/>
</dbReference>
<dbReference type="Pfam" id="PF00512">
    <property type="entry name" value="HisKA"/>
    <property type="match status" value="1"/>
</dbReference>
<dbReference type="InterPro" id="IPR036097">
    <property type="entry name" value="HisK_dim/P_sf"/>
</dbReference>
<dbReference type="OrthoDB" id="9146564at2"/>
<dbReference type="SUPFAM" id="SSF52172">
    <property type="entry name" value="CheY-like"/>
    <property type="match status" value="2"/>
</dbReference>
<evidence type="ECO:0000256" key="1">
    <source>
        <dbReference type="ARBA" id="ARBA00000085"/>
    </source>
</evidence>
<dbReference type="SUPFAM" id="SSF47384">
    <property type="entry name" value="Homodimeric domain of signal transducing histidine kinase"/>
    <property type="match status" value="1"/>
</dbReference>
<sequence length="570" mass="61379">MENRPTTVPSIGETAAGERDPILVLAPRGRDKRAMSAVLAEYGDRVRECADFETFLGSLEGAACGLVAAQSLGTRECDRLAAWVRAQPSWSDFPFIVLNGASGPPTGVEALGNVTLLERPLRGEVLRRAIEAALRVRLRQYQARAQLARQGEIEEALHVLNDTLESRISARTHDLARANDRLMKEVRARERTQSALVQSQKMESIGQLTGGLAHDFNNLLNIIMGSIELIDRATDDERIRRLAGNARQAVSRGARLTSQLLAFARSQTMDLRVTDVNGLLSGMRDLLGLSLGPTVTIVTHLDPSIPKAIADANQLELAVLNLGINARDAMPAGGTVTLATSLRRGDADLTEGDYVVIAVTDTGRGIAPAALSKVFDPFFTTKPVGKGTGLGLSQVYGIARQSGGTARIESELGKGTVVELWLSVAPRDEQADPAAEAASEAADATEEASDGAVGDILVIDDDPIVRNLIVECLQTLGYQVRQAADGESGLRLLEERPPDLLMVDFIMPGMNGAEVIERVRAERPELPIILATGYVDAQASDELLQRELILQKPFDIDDLAAMVRQALRRA</sequence>
<dbReference type="CDD" id="cd00156">
    <property type="entry name" value="REC"/>
    <property type="match status" value="1"/>
</dbReference>
<comment type="catalytic activity">
    <reaction evidence="1">
        <text>ATP + protein L-histidine = ADP + protein N-phospho-L-histidine.</text>
        <dbReference type="EC" id="2.7.13.3"/>
    </reaction>
</comment>
<gene>
    <name evidence="7" type="ORF">CAL29_29155</name>
</gene>
<evidence type="ECO:0000313" key="7">
    <source>
        <dbReference type="EMBL" id="OZI31925.1"/>
    </source>
</evidence>
<dbReference type="SMART" id="SM00388">
    <property type="entry name" value="HisKA"/>
    <property type="match status" value="1"/>
</dbReference>
<protein>
    <recommendedName>
        <fullName evidence="2">histidine kinase</fullName>
        <ecNumber evidence="2">2.7.13.3</ecNumber>
    </recommendedName>
</protein>
<evidence type="ECO:0000256" key="4">
    <source>
        <dbReference type="PROSITE-ProRule" id="PRU00169"/>
    </source>
</evidence>
<accession>A0A261S437</accession>
<dbReference type="Proteomes" id="UP000216020">
    <property type="component" value="Unassembled WGS sequence"/>
</dbReference>
<evidence type="ECO:0000313" key="8">
    <source>
        <dbReference type="Proteomes" id="UP000216020"/>
    </source>
</evidence>
<dbReference type="Gene3D" id="3.40.50.2300">
    <property type="match status" value="1"/>
</dbReference>
<dbReference type="GO" id="GO:0000155">
    <property type="term" value="F:phosphorelay sensor kinase activity"/>
    <property type="evidence" value="ECO:0007669"/>
    <property type="project" value="InterPro"/>
</dbReference>
<proteinExistence type="predicted"/>
<dbReference type="PANTHER" id="PTHR43065:SF42">
    <property type="entry name" value="TWO-COMPONENT SENSOR PPRA"/>
    <property type="match status" value="1"/>
</dbReference>
<dbReference type="Pfam" id="PF02518">
    <property type="entry name" value="HATPase_c"/>
    <property type="match status" value="1"/>
</dbReference>
<evidence type="ECO:0000259" key="5">
    <source>
        <dbReference type="PROSITE" id="PS50109"/>
    </source>
</evidence>
<dbReference type="Pfam" id="PF00072">
    <property type="entry name" value="Response_reg"/>
    <property type="match status" value="1"/>
</dbReference>
<name>A0A261S437_9BORD</name>
<dbReference type="CDD" id="cd00082">
    <property type="entry name" value="HisKA"/>
    <property type="match status" value="1"/>
</dbReference>
<dbReference type="PANTHER" id="PTHR43065">
    <property type="entry name" value="SENSOR HISTIDINE KINASE"/>
    <property type="match status" value="1"/>
</dbReference>
<dbReference type="InterPro" id="IPR036890">
    <property type="entry name" value="HATPase_C_sf"/>
</dbReference>
<dbReference type="AlphaFoldDB" id="A0A261S437"/>
<keyword evidence="8" id="KW-1185">Reference proteome</keyword>
<keyword evidence="3 4" id="KW-0597">Phosphoprotein</keyword>
<dbReference type="InterPro" id="IPR001789">
    <property type="entry name" value="Sig_transdc_resp-reg_receiver"/>
</dbReference>
<dbReference type="SMART" id="SM00448">
    <property type="entry name" value="REC"/>
    <property type="match status" value="1"/>
</dbReference>
<feature type="modified residue" description="4-aspartylphosphate" evidence="4">
    <location>
        <position position="504"/>
    </location>
</feature>
<dbReference type="SUPFAM" id="SSF55874">
    <property type="entry name" value="ATPase domain of HSP90 chaperone/DNA topoisomerase II/histidine kinase"/>
    <property type="match status" value="1"/>
</dbReference>
<dbReference type="Gene3D" id="1.10.287.130">
    <property type="match status" value="1"/>
</dbReference>
<dbReference type="PROSITE" id="PS50109">
    <property type="entry name" value="HIS_KIN"/>
    <property type="match status" value="1"/>
</dbReference>
<dbReference type="SMART" id="SM00387">
    <property type="entry name" value="HATPase_c"/>
    <property type="match status" value="1"/>
</dbReference>
<dbReference type="EMBL" id="NEVM01000005">
    <property type="protein sequence ID" value="OZI31925.1"/>
    <property type="molecule type" value="Genomic_DNA"/>
</dbReference>
<dbReference type="PRINTS" id="PR00344">
    <property type="entry name" value="BCTRLSENSOR"/>
</dbReference>